<dbReference type="EMBL" id="HBUE01272391">
    <property type="protein sequence ID" value="CAG6564611.1"/>
    <property type="molecule type" value="Transcribed_RNA"/>
</dbReference>
<reference evidence="1" key="1">
    <citation type="submission" date="2021-05" db="EMBL/GenBank/DDBJ databases">
        <authorList>
            <person name="Alioto T."/>
            <person name="Alioto T."/>
            <person name="Gomez Garrido J."/>
        </authorList>
    </citation>
    <scope>NUCLEOTIDE SEQUENCE</scope>
</reference>
<name>A0A8D8BTS9_CULPI</name>
<accession>A0A8D8BTS9</accession>
<organism evidence="1">
    <name type="scientific">Culex pipiens</name>
    <name type="common">House mosquito</name>
    <dbReference type="NCBI Taxonomy" id="7175"/>
    <lineage>
        <taxon>Eukaryota</taxon>
        <taxon>Metazoa</taxon>
        <taxon>Ecdysozoa</taxon>
        <taxon>Arthropoda</taxon>
        <taxon>Hexapoda</taxon>
        <taxon>Insecta</taxon>
        <taxon>Pterygota</taxon>
        <taxon>Neoptera</taxon>
        <taxon>Endopterygota</taxon>
        <taxon>Diptera</taxon>
        <taxon>Nematocera</taxon>
        <taxon>Culicoidea</taxon>
        <taxon>Culicidae</taxon>
        <taxon>Culicinae</taxon>
        <taxon>Culicini</taxon>
        <taxon>Culex</taxon>
        <taxon>Culex</taxon>
    </lineage>
</organism>
<protein>
    <submittedName>
        <fullName evidence="1">(northern house mosquito) hypothetical protein</fullName>
    </submittedName>
</protein>
<proteinExistence type="predicted"/>
<dbReference type="EMBL" id="HBUE01090438">
    <property type="protein sequence ID" value="CAG6481307.1"/>
    <property type="molecule type" value="Transcribed_RNA"/>
</dbReference>
<dbReference type="EMBL" id="HBUE01167075">
    <property type="protein sequence ID" value="CAG6513144.1"/>
    <property type="molecule type" value="Transcribed_RNA"/>
</dbReference>
<evidence type="ECO:0000313" key="1">
    <source>
        <dbReference type="EMBL" id="CAG6481307.1"/>
    </source>
</evidence>
<sequence>MGLLMRAEIPVIFGSAGVGSSGFFCSVVLEGGASTVSFAVNVGIAGGLVTFTSSSLSKSSLRQLSSRDSLFFSTRLRASLSLLTIGDFSFGLMKLIRPPSSSSSSCSGSDSSSRICDSSYFLLNSVIRGWVG</sequence>
<dbReference type="AlphaFoldDB" id="A0A8D8BTS9"/>